<gene>
    <name evidence="1" type="ORF">OCBIM_22021125mg</name>
</gene>
<protein>
    <submittedName>
        <fullName evidence="1">Uncharacterized protein</fullName>
    </submittedName>
</protein>
<feature type="non-terminal residue" evidence="1">
    <location>
        <position position="1"/>
    </location>
</feature>
<accession>A0A0L8IC76</accession>
<name>A0A0L8IC76_OCTBM</name>
<organism evidence="1">
    <name type="scientific">Octopus bimaculoides</name>
    <name type="common">California two-spotted octopus</name>
    <dbReference type="NCBI Taxonomy" id="37653"/>
    <lineage>
        <taxon>Eukaryota</taxon>
        <taxon>Metazoa</taxon>
        <taxon>Spiralia</taxon>
        <taxon>Lophotrochozoa</taxon>
        <taxon>Mollusca</taxon>
        <taxon>Cephalopoda</taxon>
        <taxon>Coleoidea</taxon>
        <taxon>Octopodiformes</taxon>
        <taxon>Octopoda</taxon>
        <taxon>Incirrata</taxon>
        <taxon>Octopodidae</taxon>
        <taxon>Octopus</taxon>
    </lineage>
</organism>
<dbReference type="AlphaFoldDB" id="A0A0L8IC76"/>
<feature type="non-terminal residue" evidence="1">
    <location>
        <position position="177"/>
    </location>
</feature>
<sequence>RSISQFLRLRCLCSPDQDLETQSQYLVRLFMHRRYPFNLVQIALARLIDCTTALSPSPTPISETAPISLFFPPFSLHRGRRILWAFHRLQQDPTTRLIFSSLLLPSFKRARNLRDLLVRSTFPSSIPTQLGSVPCSRSRGHTFHFITNITSLTGSNQQTLHTRNIFFTSSSLIFFIR</sequence>
<dbReference type="EMBL" id="KQ416039">
    <property type="protein sequence ID" value="KOF99014.1"/>
    <property type="molecule type" value="Genomic_DNA"/>
</dbReference>
<proteinExistence type="predicted"/>
<evidence type="ECO:0000313" key="1">
    <source>
        <dbReference type="EMBL" id="KOF99014.1"/>
    </source>
</evidence>
<reference evidence="1" key="1">
    <citation type="submission" date="2015-07" db="EMBL/GenBank/DDBJ databases">
        <title>MeaNS - Measles Nucleotide Surveillance Program.</title>
        <authorList>
            <person name="Tran T."/>
            <person name="Druce J."/>
        </authorList>
    </citation>
    <scope>NUCLEOTIDE SEQUENCE</scope>
    <source>
        <strain evidence="1">UCB-OBI-ISO-001</strain>
        <tissue evidence="1">Gonad</tissue>
    </source>
</reference>